<protein>
    <recommendedName>
        <fullName evidence="1">Putative DNA-binding domain-containing protein</fullName>
    </recommendedName>
</protein>
<dbReference type="STRING" id="1856405.BFC17_08115"/>
<proteinExistence type="predicted"/>
<accession>A0A1E8F8E1</accession>
<gene>
    <name evidence="2" type="ORF">BFC17_08115</name>
</gene>
<sequence length="252" mass="28310">MISYPSNQPINPVQRYQADLLQAIHSDPGQAGLAVYQYNLYSTAQRSLSLSFPVVTKMLGEDALYILSRRLLREELPVSGDWADWGYGLVSLLRTSELHATHPYLTEMAGFEWAFHSASRQRHLKLEVDSLARLQTQDPDAIYLQLQPSLQLISSQYPLHGLWQLHRDYDESNVPAKAQLEKVMNSEESGCYVIAQGAENTSVTVTNSLEYQWLDGVRQGLSVGALLDAYPALDFAAWLSAALQKGWIVRLN</sequence>
<dbReference type="Proteomes" id="UP000176037">
    <property type="component" value="Unassembled WGS sequence"/>
</dbReference>
<dbReference type="RefSeq" id="WP_070178649.1">
    <property type="nucleotide sequence ID" value="NZ_BMJR01000010.1"/>
</dbReference>
<comment type="caution">
    <text evidence="2">The sequence shown here is derived from an EMBL/GenBank/DDBJ whole genome shotgun (WGS) entry which is preliminary data.</text>
</comment>
<organism evidence="2 3">
    <name type="scientific">Alteromonas lipolytica</name>
    <dbReference type="NCBI Taxonomy" id="1856405"/>
    <lineage>
        <taxon>Bacteria</taxon>
        <taxon>Pseudomonadati</taxon>
        <taxon>Pseudomonadota</taxon>
        <taxon>Gammaproteobacteria</taxon>
        <taxon>Alteromonadales</taxon>
        <taxon>Alteromonadaceae</taxon>
        <taxon>Alteromonas/Salinimonas group</taxon>
        <taxon>Alteromonas</taxon>
    </lineage>
</organism>
<evidence type="ECO:0000259" key="1">
    <source>
        <dbReference type="Pfam" id="PF09836"/>
    </source>
</evidence>
<reference evidence="2 3" key="1">
    <citation type="submission" date="2016-09" db="EMBL/GenBank/DDBJ databases">
        <title>Alteromonas lipolytica, a new species isolated from sea water.</title>
        <authorList>
            <person name="Wu Y.-H."/>
            <person name="Cheng H."/>
            <person name="Xu X.-W."/>
        </authorList>
    </citation>
    <scope>NUCLEOTIDE SEQUENCE [LARGE SCALE GENOMIC DNA]</scope>
    <source>
        <strain evidence="2 3">JW12</strain>
    </source>
</reference>
<name>A0A1E8F8E1_9ALTE</name>
<dbReference type="AlphaFoldDB" id="A0A1E8F8E1"/>
<dbReference type="OrthoDB" id="4146344at2"/>
<evidence type="ECO:0000313" key="3">
    <source>
        <dbReference type="Proteomes" id="UP000176037"/>
    </source>
</evidence>
<keyword evidence="3" id="KW-1185">Reference proteome</keyword>
<feature type="domain" description="Putative DNA-binding" evidence="1">
    <location>
        <begin position="16"/>
        <end position="91"/>
    </location>
</feature>
<evidence type="ECO:0000313" key="2">
    <source>
        <dbReference type="EMBL" id="OFI32180.1"/>
    </source>
</evidence>
<dbReference type="EMBL" id="MJIC01000021">
    <property type="protein sequence ID" value="OFI32180.1"/>
    <property type="molecule type" value="Genomic_DNA"/>
</dbReference>
<dbReference type="Pfam" id="PF09836">
    <property type="entry name" value="DUF2063"/>
    <property type="match status" value="1"/>
</dbReference>
<dbReference type="InterPro" id="IPR018640">
    <property type="entry name" value="DUF2063"/>
</dbReference>